<comment type="caution">
    <text evidence="2">The sequence shown here is derived from an EMBL/GenBank/DDBJ whole genome shotgun (WGS) entry which is preliminary data.</text>
</comment>
<dbReference type="Pfam" id="PF13657">
    <property type="entry name" value="Couple_hipA"/>
    <property type="match status" value="1"/>
</dbReference>
<name>A0ABU3CE83_9FLAO</name>
<proteinExistence type="predicted"/>
<protein>
    <submittedName>
        <fullName evidence="2">HipA N-terminal domain-containing protein</fullName>
    </submittedName>
</protein>
<feature type="domain" description="HipA N-terminal subdomain 1" evidence="1">
    <location>
        <begin position="5"/>
        <end position="103"/>
    </location>
</feature>
<dbReference type="EMBL" id="JAVRHQ010000031">
    <property type="protein sequence ID" value="MDT0644663.1"/>
    <property type="molecule type" value="Genomic_DNA"/>
</dbReference>
<dbReference type="RefSeq" id="WP_311536279.1">
    <property type="nucleotide sequence ID" value="NZ_JAVRHQ010000031.1"/>
</dbReference>
<organism evidence="2 3">
    <name type="scientific">Autumnicola tepida</name>
    <dbReference type="NCBI Taxonomy" id="3075595"/>
    <lineage>
        <taxon>Bacteria</taxon>
        <taxon>Pseudomonadati</taxon>
        <taxon>Bacteroidota</taxon>
        <taxon>Flavobacteriia</taxon>
        <taxon>Flavobacteriales</taxon>
        <taxon>Flavobacteriaceae</taxon>
        <taxon>Autumnicola</taxon>
    </lineage>
</organism>
<keyword evidence="3" id="KW-1185">Reference proteome</keyword>
<evidence type="ECO:0000259" key="1">
    <source>
        <dbReference type="Pfam" id="PF13657"/>
    </source>
</evidence>
<dbReference type="InterPro" id="IPR017508">
    <property type="entry name" value="HipA_N1"/>
</dbReference>
<dbReference type="Proteomes" id="UP001262889">
    <property type="component" value="Unassembled WGS sequence"/>
</dbReference>
<dbReference type="NCBIfam" id="TIGR03071">
    <property type="entry name" value="couple_hipA"/>
    <property type="match status" value="1"/>
</dbReference>
<evidence type="ECO:0000313" key="2">
    <source>
        <dbReference type="EMBL" id="MDT0644663.1"/>
    </source>
</evidence>
<gene>
    <name evidence="2" type="ORF">RM553_17620</name>
</gene>
<sequence length="110" mass="12632">MRQAAILYKGTEAGMLQQHDDGSFTFRYLDRWMADPDNPPISLTLPRSQQEYHSPYLFPFFYNMIPEGTNRQVVCKAERLDANDYFGILMSTARYDTVGAITVKKLEASV</sequence>
<reference evidence="2 3" key="1">
    <citation type="submission" date="2023-09" db="EMBL/GenBank/DDBJ databases">
        <authorList>
            <person name="Rey-Velasco X."/>
        </authorList>
    </citation>
    <scope>NUCLEOTIDE SEQUENCE [LARGE SCALE GENOMIC DNA]</scope>
    <source>
        <strain evidence="2 3">F363</strain>
    </source>
</reference>
<evidence type="ECO:0000313" key="3">
    <source>
        <dbReference type="Proteomes" id="UP001262889"/>
    </source>
</evidence>
<accession>A0ABU3CE83</accession>